<organism evidence="2 3">
    <name type="scientific">Cristinia sonorae</name>
    <dbReference type="NCBI Taxonomy" id="1940300"/>
    <lineage>
        <taxon>Eukaryota</taxon>
        <taxon>Fungi</taxon>
        <taxon>Dikarya</taxon>
        <taxon>Basidiomycota</taxon>
        <taxon>Agaricomycotina</taxon>
        <taxon>Agaricomycetes</taxon>
        <taxon>Agaricomycetidae</taxon>
        <taxon>Agaricales</taxon>
        <taxon>Pleurotineae</taxon>
        <taxon>Stephanosporaceae</taxon>
        <taxon>Cristinia</taxon>
    </lineage>
</organism>
<feature type="compositionally biased region" description="Polar residues" evidence="1">
    <location>
        <begin position="383"/>
        <end position="394"/>
    </location>
</feature>
<evidence type="ECO:0000313" key="2">
    <source>
        <dbReference type="EMBL" id="KAH8077502.1"/>
    </source>
</evidence>
<feature type="compositionally biased region" description="Polar residues" evidence="1">
    <location>
        <begin position="28"/>
        <end position="42"/>
    </location>
</feature>
<feature type="region of interest" description="Disordered" evidence="1">
    <location>
        <begin position="163"/>
        <end position="457"/>
    </location>
</feature>
<feature type="compositionally biased region" description="Polar residues" evidence="1">
    <location>
        <begin position="303"/>
        <end position="312"/>
    </location>
</feature>
<feature type="compositionally biased region" description="Low complexity" evidence="1">
    <location>
        <begin position="281"/>
        <end position="291"/>
    </location>
</feature>
<feature type="compositionally biased region" description="Acidic residues" evidence="1">
    <location>
        <begin position="551"/>
        <end position="568"/>
    </location>
</feature>
<protein>
    <submittedName>
        <fullName evidence="2">Uncharacterized protein</fullName>
    </submittedName>
</protein>
<gene>
    <name evidence="2" type="ORF">BXZ70DRAFT_698222</name>
</gene>
<feature type="compositionally biased region" description="Low complexity" evidence="1">
    <location>
        <begin position="163"/>
        <end position="175"/>
    </location>
</feature>
<keyword evidence="3" id="KW-1185">Reference proteome</keyword>
<feature type="compositionally biased region" description="Acidic residues" evidence="1">
    <location>
        <begin position="514"/>
        <end position="528"/>
    </location>
</feature>
<feature type="compositionally biased region" description="Polar residues" evidence="1">
    <location>
        <begin position="476"/>
        <end position="492"/>
    </location>
</feature>
<comment type="caution">
    <text evidence="2">The sequence shown here is derived from an EMBL/GenBank/DDBJ whole genome shotgun (WGS) entry which is preliminary data.</text>
</comment>
<dbReference type="OrthoDB" id="3266602at2759"/>
<feature type="region of interest" description="Disordered" evidence="1">
    <location>
        <begin position="1"/>
        <end position="48"/>
    </location>
</feature>
<dbReference type="EMBL" id="JAEVFJ010000063">
    <property type="protein sequence ID" value="KAH8077502.1"/>
    <property type="molecule type" value="Genomic_DNA"/>
</dbReference>
<feature type="compositionally biased region" description="Low complexity" evidence="1">
    <location>
        <begin position="698"/>
        <end position="715"/>
    </location>
</feature>
<feature type="compositionally biased region" description="Basic and acidic residues" evidence="1">
    <location>
        <begin position="935"/>
        <end position="944"/>
    </location>
</feature>
<feature type="region of interest" description="Disordered" evidence="1">
    <location>
        <begin position="935"/>
        <end position="1007"/>
    </location>
</feature>
<feature type="compositionally biased region" description="Polar residues" evidence="1">
    <location>
        <begin position="255"/>
        <end position="265"/>
    </location>
</feature>
<feature type="region of interest" description="Disordered" evidence="1">
    <location>
        <begin position="873"/>
        <end position="920"/>
    </location>
</feature>
<feature type="compositionally biased region" description="Low complexity" evidence="1">
    <location>
        <begin position="404"/>
        <end position="428"/>
    </location>
</feature>
<feature type="compositionally biased region" description="Polar residues" evidence="1">
    <location>
        <begin position="952"/>
        <end position="971"/>
    </location>
</feature>
<evidence type="ECO:0000256" key="1">
    <source>
        <dbReference type="SAM" id="MobiDB-lite"/>
    </source>
</evidence>
<feature type="compositionally biased region" description="Polar residues" evidence="1">
    <location>
        <begin position="439"/>
        <end position="455"/>
    </location>
</feature>
<feature type="compositionally biased region" description="Pro residues" evidence="1">
    <location>
        <begin position="873"/>
        <end position="888"/>
    </location>
</feature>
<accession>A0A8K0UE44</accession>
<feature type="compositionally biased region" description="Pro residues" evidence="1">
    <location>
        <begin position="907"/>
        <end position="917"/>
    </location>
</feature>
<proteinExistence type="predicted"/>
<reference evidence="2" key="1">
    <citation type="journal article" date="2021" name="New Phytol.">
        <title>Evolutionary innovations through gain and loss of genes in the ectomycorrhizal Boletales.</title>
        <authorList>
            <person name="Wu G."/>
            <person name="Miyauchi S."/>
            <person name="Morin E."/>
            <person name="Kuo A."/>
            <person name="Drula E."/>
            <person name="Varga T."/>
            <person name="Kohler A."/>
            <person name="Feng B."/>
            <person name="Cao Y."/>
            <person name="Lipzen A."/>
            <person name="Daum C."/>
            <person name="Hundley H."/>
            <person name="Pangilinan J."/>
            <person name="Johnson J."/>
            <person name="Barry K."/>
            <person name="LaButti K."/>
            <person name="Ng V."/>
            <person name="Ahrendt S."/>
            <person name="Min B."/>
            <person name="Choi I.G."/>
            <person name="Park H."/>
            <person name="Plett J.M."/>
            <person name="Magnuson J."/>
            <person name="Spatafora J.W."/>
            <person name="Nagy L.G."/>
            <person name="Henrissat B."/>
            <person name="Grigoriev I.V."/>
            <person name="Yang Z.L."/>
            <person name="Xu J."/>
            <person name="Martin F.M."/>
        </authorList>
    </citation>
    <scope>NUCLEOTIDE SEQUENCE</scope>
    <source>
        <strain evidence="2">KKN 215</strain>
    </source>
</reference>
<evidence type="ECO:0000313" key="3">
    <source>
        <dbReference type="Proteomes" id="UP000813824"/>
    </source>
</evidence>
<dbReference type="Proteomes" id="UP000813824">
    <property type="component" value="Unassembled WGS sequence"/>
</dbReference>
<feature type="region of interest" description="Disordered" evidence="1">
    <location>
        <begin position="686"/>
        <end position="724"/>
    </location>
</feature>
<feature type="region of interest" description="Disordered" evidence="1">
    <location>
        <begin position="476"/>
        <end position="581"/>
    </location>
</feature>
<sequence length="1081" mass="115066">MRPRKRPRILPPAGSSGGMMAPPAPVHKTQTMSREAQNTHQAEQAPRTMVAHSEPAPHDLPVFYAPHFNSKGEYIAPALIVPIEVTLAKFFPELYNNTPPGEMPDPDSISRVFHTNPVIASKTNSGTQPITVQLCITPGCTNIVSRARQGVHCTRCRRLQLESTQSSASSSSNGSARQHQPQQPLFPANPPVMVPAGGRRRSSHQLVDGPAGSVLPASVGMSHRNTSHAGSAPPELPTLIDGRGGMIVASESGVGHQQTVSSSPGAVSGKGQRGNLDEGLSAGSSGSSSSSVVTPRRFLVERVSSTTESPNLTGEAPSGTAIAENTSSDKAGVDVVPIPADEPWEEPSSPVFSSHHQDDPMDVDAPEPPGADQAASIPHEDTNPSVRSPVTAETTHPLPESNDAPASTVPAIPASSTTSPSGTTTPSTVRIDVTDRSSRAPSETTTTLVASSPATSFPKKTPRIILRLPSHPNLLFSPSTQSTINADTNASSPRRKLPRVILKVRAPVDASSSSDEDDSSSDDEEEEGGGERRGEEETSILPSFRSLGLDWESDVSDLTPIEDSEESEVERADSESEDDVPLSTALVQTKTTSASVPSVPVPKREATHCARTKRVTCSNLLHPAYPGIVCEGCLKRERTQQRRNQREREKKALLLLTQGHRLCMGPGCDHVLAPEYQLKLCTKCRNTSPEKGGKRGSAKTASSLSSKTPSTTAQQPTPPAHTRSFPSIVYPTYQDFAFLLDDFHSRFSGFLQAQTTYLRLKVLEAQRARAIPSGADGWGKSIAMHVNPTVFTFDAEFSVVADPSGGDMTLRIDSMRAAILGVVGRMLGTSYTNDKIFSTPDGFVVGKSKCRSDMPVYVPSASMITPLPAPLSLPPAAAPPPEIPPARPPTTSDIVSKEPLAPTLQSSPPPPASPQPAPWSLDDIIHADHIENDPAEASDNRESAPDIVPPATASTPEGPSSAPQEDSQSLGEASKHVDQPVPPPITTSTSTPAPPAREPDPLPSASVPQTVKIKSEEMDPCSVPLPDTMSSSQHHHTPEHVETTTVVMRNLYGDLEVALCWDRRHKFFPGLRTVIKFKLVG</sequence>
<dbReference type="AlphaFoldDB" id="A0A8K0UE44"/>
<name>A0A8K0UE44_9AGAR</name>